<name>A0A1H2T5F1_9BACI</name>
<dbReference type="Pfam" id="PF02230">
    <property type="entry name" value="Abhydrolase_2"/>
    <property type="match status" value="1"/>
</dbReference>
<gene>
    <name evidence="2" type="ORF">SAMN05421781_1249</name>
</gene>
<evidence type="ECO:0000313" key="3">
    <source>
        <dbReference type="Proteomes" id="UP000199488"/>
    </source>
</evidence>
<keyword evidence="3" id="KW-1185">Reference proteome</keyword>
<dbReference type="Gene3D" id="3.40.50.1820">
    <property type="entry name" value="alpha/beta hydrolase"/>
    <property type="match status" value="1"/>
</dbReference>
<proteinExistence type="predicted"/>
<sequence>MKHIFQPGNSTAPTILILHGTGGTEKDFLEAGRLIDPEANILSVRGNVVEEGMHRYFARLSDGSIDEKDLIFRTQQLHQFLEESAGRYNFDLHQVIIFGYSNGATMGASLLFHYARSVTRAFLHHPMVPRRDVPLPSLAGSSIFIGAGTNDPICLPEEAETLYRLFEEAGASVELYWGHEGHQITTEEVEAGAAWYQRVIQE</sequence>
<protein>
    <submittedName>
        <fullName evidence="2">Phospholipase/carboxylesterase</fullName>
    </submittedName>
</protein>
<feature type="domain" description="Phospholipase/carboxylesterase/thioesterase" evidence="1">
    <location>
        <begin position="3"/>
        <end position="190"/>
    </location>
</feature>
<accession>A0A1H2T5F1</accession>
<dbReference type="InterPro" id="IPR029058">
    <property type="entry name" value="AB_hydrolase_fold"/>
</dbReference>
<dbReference type="EMBL" id="FNNC01000002">
    <property type="protein sequence ID" value="SDW39007.1"/>
    <property type="molecule type" value="Genomic_DNA"/>
</dbReference>
<reference evidence="2 3" key="1">
    <citation type="submission" date="2016-10" db="EMBL/GenBank/DDBJ databases">
        <authorList>
            <person name="de Groot N.N."/>
        </authorList>
    </citation>
    <scope>NUCLEOTIDE SEQUENCE [LARGE SCALE GENOMIC DNA]</scope>
    <source>
        <strain evidence="2 3">DSM 23126</strain>
    </source>
</reference>
<dbReference type="SUPFAM" id="SSF53474">
    <property type="entry name" value="alpha/beta-Hydrolases"/>
    <property type="match status" value="1"/>
</dbReference>
<dbReference type="Proteomes" id="UP000199488">
    <property type="component" value="Unassembled WGS sequence"/>
</dbReference>
<dbReference type="InterPro" id="IPR003140">
    <property type="entry name" value="PLipase/COase/thioEstase"/>
</dbReference>
<dbReference type="OrthoDB" id="9796570at2"/>
<dbReference type="GO" id="GO:0016787">
    <property type="term" value="F:hydrolase activity"/>
    <property type="evidence" value="ECO:0007669"/>
    <property type="project" value="InterPro"/>
</dbReference>
<dbReference type="RefSeq" id="WP_091612550.1">
    <property type="nucleotide sequence ID" value="NZ_FNNC01000002.1"/>
</dbReference>
<evidence type="ECO:0000313" key="2">
    <source>
        <dbReference type="EMBL" id="SDW39007.1"/>
    </source>
</evidence>
<dbReference type="STRING" id="1122204.SAMN05421781_1249"/>
<dbReference type="AlphaFoldDB" id="A0A1H2T5F1"/>
<organism evidence="2 3">
    <name type="scientific">Marinococcus luteus</name>
    <dbReference type="NCBI Taxonomy" id="1122204"/>
    <lineage>
        <taxon>Bacteria</taxon>
        <taxon>Bacillati</taxon>
        <taxon>Bacillota</taxon>
        <taxon>Bacilli</taxon>
        <taxon>Bacillales</taxon>
        <taxon>Bacillaceae</taxon>
        <taxon>Marinococcus</taxon>
    </lineage>
</organism>
<evidence type="ECO:0000259" key="1">
    <source>
        <dbReference type="Pfam" id="PF02230"/>
    </source>
</evidence>